<dbReference type="PANTHER" id="PTHR37610">
    <property type="entry name" value="CCHC-TYPE DOMAIN-CONTAINING PROTEIN"/>
    <property type="match status" value="1"/>
</dbReference>
<accession>A0A151QW97</accession>
<organism evidence="1 2">
    <name type="scientific">Cajanus cajan</name>
    <name type="common">Pigeon pea</name>
    <name type="synonym">Cajanus indicus</name>
    <dbReference type="NCBI Taxonomy" id="3821"/>
    <lineage>
        <taxon>Eukaryota</taxon>
        <taxon>Viridiplantae</taxon>
        <taxon>Streptophyta</taxon>
        <taxon>Embryophyta</taxon>
        <taxon>Tracheophyta</taxon>
        <taxon>Spermatophyta</taxon>
        <taxon>Magnoliopsida</taxon>
        <taxon>eudicotyledons</taxon>
        <taxon>Gunneridae</taxon>
        <taxon>Pentapetalae</taxon>
        <taxon>rosids</taxon>
        <taxon>fabids</taxon>
        <taxon>Fabales</taxon>
        <taxon>Fabaceae</taxon>
        <taxon>Papilionoideae</taxon>
        <taxon>50 kb inversion clade</taxon>
        <taxon>NPAAA clade</taxon>
        <taxon>indigoferoid/millettioid clade</taxon>
        <taxon>Phaseoleae</taxon>
        <taxon>Cajanus</taxon>
    </lineage>
</organism>
<name>A0A151QW97_CAJCA</name>
<sequence length="50" mass="5825">MIMTLSEKNKSEFVDGTIRRPTLNHSLYSAWKRCNNMVVSWLVHFVSPSI</sequence>
<proteinExistence type="predicted"/>
<evidence type="ECO:0008006" key="3">
    <source>
        <dbReference type="Google" id="ProtNLM"/>
    </source>
</evidence>
<dbReference type="Gramene" id="C.cajan_41373.t">
    <property type="protein sequence ID" value="C.cajan_41373.t.cds1"/>
    <property type="gene ID" value="C.cajan_41373"/>
</dbReference>
<dbReference type="EMBL" id="KQ484548">
    <property type="protein sequence ID" value="KYP34638.1"/>
    <property type="molecule type" value="Genomic_DNA"/>
</dbReference>
<evidence type="ECO:0000313" key="2">
    <source>
        <dbReference type="Proteomes" id="UP000075243"/>
    </source>
</evidence>
<evidence type="ECO:0000313" key="1">
    <source>
        <dbReference type="EMBL" id="KYP34638.1"/>
    </source>
</evidence>
<protein>
    <recommendedName>
        <fullName evidence="3">Retrotransposon Copia-like N-terminal domain-containing protein</fullName>
    </recommendedName>
</protein>
<gene>
    <name evidence="1" type="ORF">KK1_044389</name>
</gene>
<keyword evidence="2" id="KW-1185">Reference proteome</keyword>
<dbReference type="Proteomes" id="UP000075243">
    <property type="component" value="Unassembled WGS sequence"/>
</dbReference>
<dbReference type="OMA" id="PLECPLY"/>
<dbReference type="PANTHER" id="PTHR37610:SF55">
    <property type="entry name" value="RETROTRANSPOSON COPIA-LIKE N-TERMINAL DOMAIN-CONTAINING PROTEIN"/>
    <property type="match status" value="1"/>
</dbReference>
<reference evidence="1" key="1">
    <citation type="journal article" date="2012" name="Nat. Biotechnol.">
        <title>Draft genome sequence of pigeonpea (Cajanus cajan), an orphan legume crop of resource-poor farmers.</title>
        <authorList>
            <person name="Varshney R.K."/>
            <person name="Chen W."/>
            <person name="Li Y."/>
            <person name="Bharti A.K."/>
            <person name="Saxena R.K."/>
            <person name="Schlueter J.A."/>
            <person name="Donoghue M.T."/>
            <person name="Azam S."/>
            <person name="Fan G."/>
            <person name="Whaley A.M."/>
            <person name="Farmer A.D."/>
            <person name="Sheridan J."/>
            <person name="Iwata A."/>
            <person name="Tuteja R."/>
            <person name="Penmetsa R.V."/>
            <person name="Wu W."/>
            <person name="Upadhyaya H.D."/>
            <person name="Yang S.P."/>
            <person name="Shah T."/>
            <person name="Saxena K.B."/>
            <person name="Michael T."/>
            <person name="McCombie W.R."/>
            <person name="Yang B."/>
            <person name="Zhang G."/>
            <person name="Yang H."/>
            <person name="Wang J."/>
            <person name="Spillane C."/>
            <person name="Cook D.R."/>
            <person name="May G.D."/>
            <person name="Xu X."/>
            <person name="Jackson S.A."/>
        </authorList>
    </citation>
    <scope>NUCLEOTIDE SEQUENCE [LARGE SCALE GENOMIC DNA]</scope>
</reference>
<dbReference type="AlphaFoldDB" id="A0A151QW97"/>